<dbReference type="AlphaFoldDB" id="A0A8H7Q2E7"/>
<evidence type="ECO:0000313" key="5">
    <source>
        <dbReference type="Proteomes" id="UP000612746"/>
    </source>
</evidence>
<name>A0A8H7Q2E7_9FUNG</name>
<protein>
    <recommendedName>
        <fullName evidence="6">O-fucosyltransferase family protein</fullName>
    </recommendedName>
</protein>
<proteinExistence type="predicted"/>
<evidence type="ECO:0000256" key="1">
    <source>
        <dbReference type="ARBA" id="ARBA00022679"/>
    </source>
</evidence>
<evidence type="ECO:0000313" key="4">
    <source>
        <dbReference type="EMBL" id="KAG2185189.1"/>
    </source>
</evidence>
<keyword evidence="3" id="KW-0119">Carbohydrate metabolism</keyword>
<dbReference type="InterPro" id="IPR019378">
    <property type="entry name" value="GDP-Fuc_O-FucTrfase"/>
</dbReference>
<dbReference type="Pfam" id="PF10250">
    <property type="entry name" value="O-FucT"/>
    <property type="match status" value="1"/>
</dbReference>
<gene>
    <name evidence="4" type="ORF">INT44_001979</name>
</gene>
<organism evidence="4 5">
    <name type="scientific">Umbelopsis vinacea</name>
    <dbReference type="NCBI Taxonomy" id="44442"/>
    <lineage>
        <taxon>Eukaryota</taxon>
        <taxon>Fungi</taxon>
        <taxon>Fungi incertae sedis</taxon>
        <taxon>Mucoromycota</taxon>
        <taxon>Mucoromycotina</taxon>
        <taxon>Umbelopsidomycetes</taxon>
        <taxon>Umbelopsidales</taxon>
        <taxon>Umbelopsidaceae</taxon>
        <taxon>Umbelopsis</taxon>
    </lineage>
</organism>
<evidence type="ECO:0000256" key="2">
    <source>
        <dbReference type="ARBA" id="ARBA00023253"/>
    </source>
</evidence>
<dbReference type="OrthoDB" id="1882547at2759"/>
<reference evidence="4" key="1">
    <citation type="submission" date="2020-12" db="EMBL/GenBank/DDBJ databases">
        <title>Metabolic potential, ecology and presence of endohyphal bacteria is reflected in genomic diversity of Mucoromycotina.</title>
        <authorList>
            <person name="Muszewska A."/>
            <person name="Okrasinska A."/>
            <person name="Steczkiewicz K."/>
            <person name="Drgas O."/>
            <person name="Orlowska M."/>
            <person name="Perlinska-Lenart U."/>
            <person name="Aleksandrzak-Piekarczyk T."/>
            <person name="Szatraj K."/>
            <person name="Zielenkiewicz U."/>
            <person name="Pilsyk S."/>
            <person name="Malc E."/>
            <person name="Mieczkowski P."/>
            <person name="Kruszewska J.S."/>
            <person name="Biernat P."/>
            <person name="Pawlowska J."/>
        </authorList>
    </citation>
    <scope>NUCLEOTIDE SEQUENCE</scope>
    <source>
        <strain evidence="4">WA0000051536</strain>
    </source>
</reference>
<evidence type="ECO:0008006" key="6">
    <source>
        <dbReference type="Google" id="ProtNLM"/>
    </source>
</evidence>
<dbReference type="Proteomes" id="UP000612746">
    <property type="component" value="Unassembled WGS sequence"/>
</dbReference>
<accession>A0A8H7Q2E7</accession>
<keyword evidence="5" id="KW-1185">Reference proteome</keyword>
<sequence length="467" mass="53044">MPPQLCKRWVLFTTIAACTFFISLSAISKSTALPKQAGLENDLVKGVVYDEHNSIPAKDDEKFMTFYPHSGLHNQRLSLINAALIAKSLNRTLIIPEVNIAIATYWKDSSDLPHKLDACPELVAAHRKMEKELGERVHLPSECFDYRKYVPISFDDVLDLSPLTNIGVRYTMRNNMHHAYFQGTPLNIPYDQTNRTMVYEIPDFERYSYRIYYSEHDTQPLQNFERRLDLIDLQRRSEKLMIFNSLFGSNRLALDADSTETKKYLQQSIKIAHPVVDSRADKVIARLGGERQYISAHIRSGDGMFKEHIDDTIDQIAKKLSLAADMENDTTDDDTWQELRKLQLAKTPSSLVTLLERCVQLQPQRGKVTTLFMATDSHKPREDPNMRALFDQFVCAFTLSDFPDIIPSINVKSPRDNHTDISSLLIPLVDASIASGGSDFVGTPKSTFSGYVKSRQLAITRFLSDGV</sequence>
<comment type="caution">
    <text evidence="4">The sequence shown here is derived from an EMBL/GenBank/DDBJ whole genome shotgun (WGS) entry which is preliminary data.</text>
</comment>
<keyword evidence="2" id="KW-0294">Fucose metabolism</keyword>
<dbReference type="EMBL" id="JAEPRA010000005">
    <property type="protein sequence ID" value="KAG2185189.1"/>
    <property type="molecule type" value="Genomic_DNA"/>
</dbReference>
<keyword evidence="1" id="KW-0808">Transferase</keyword>
<dbReference type="PANTHER" id="PTHR36050">
    <property type="entry name" value="O-FUCOSYLTRANSFERASE 30"/>
    <property type="match status" value="1"/>
</dbReference>
<evidence type="ECO:0000256" key="3">
    <source>
        <dbReference type="ARBA" id="ARBA00023277"/>
    </source>
</evidence>
<dbReference type="Gene3D" id="3.40.50.11350">
    <property type="match status" value="1"/>
</dbReference>
<dbReference type="PANTHER" id="PTHR36050:SF1">
    <property type="entry name" value="O-FUCOSYLTRANSFERASE 30"/>
    <property type="match status" value="1"/>
</dbReference>